<dbReference type="Gene3D" id="3.90.1720.10">
    <property type="entry name" value="endopeptidase domain like (from Nostoc punctiforme)"/>
    <property type="match status" value="1"/>
</dbReference>
<comment type="similarity">
    <text evidence="1">Belongs to the peptidase C40 family.</text>
</comment>
<dbReference type="InterPro" id="IPR002477">
    <property type="entry name" value="Peptidoglycan-bd-like"/>
</dbReference>
<dbReference type="GO" id="GO:0008234">
    <property type="term" value="F:cysteine-type peptidase activity"/>
    <property type="evidence" value="ECO:0007669"/>
    <property type="project" value="UniProtKB-KW"/>
</dbReference>
<protein>
    <submittedName>
        <fullName evidence="7">NlpC/P60 family protein</fullName>
    </submittedName>
</protein>
<dbReference type="Gene3D" id="1.10.101.10">
    <property type="entry name" value="PGBD-like superfamily/PGBD"/>
    <property type="match status" value="2"/>
</dbReference>
<evidence type="ECO:0000256" key="5">
    <source>
        <dbReference type="SAM" id="MobiDB-lite"/>
    </source>
</evidence>
<evidence type="ECO:0000256" key="1">
    <source>
        <dbReference type="ARBA" id="ARBA00007074"/>
    </source>
</evidence>
<feature type="compositionally biased region" description="Basic and acidic residues" evidence="5">
    <location>
        <begin position="206"/>
        <end position="229"/>
    </location>
</feature>
<dbReference type="EMBL" id="JAMQJZ010000001">
    <property type="protein sequence ID" value="MDC3418769.1"/>
    <property type="molecule type" value="Genomic_DNA"/>
</dbReference>
<keyword evidence="8" id="KW-1185">Reference proteome</keyword>
<dbReference type="SUPFAM" id="SSF47090">
    <property type="entry name" value="PGBD-like"/>
    <property type="match status" value="2"/>
</dbReference>
<evidence type="ECO:0000313" key="7">
    <source>
        <dbReference type="EMBL" id="MDC3418769.1"/>
    </source>
</evidence>
<dbReference type="InterPro" id="IPR051202">
    <property type="entry name" value="Peptidase_C40"/>
</dbReference>
<gene>
    <name evidence="7" type="ORF">NC661_00020</name>
</gene>
<dbReference type="SUPFAM" id="SSF54001">
    <property type="entry name" value="Cysteine proteinases"/>
    <property type="match status" value="1"/>
</dbReference>
<dbReference type="InterPro" id="IPR036366">
    <property type="entry name" value="PGBDSf"/>
</dbReference>
<dbReference type="AlphaFoldDB" id="A0A9X3WJX9"/>
<feature type="domain" description="NlpC/P60" evidence="6">
    <location>
        <begin position="233"/>
        <end position="352"/>
    </location>
</feature>
<dbReference type="InterPro" id="IPR036365">
    <property type="entry name" value="PGBD-like_sf"/>
</dbReference>
<keyword evidence="2" id="KW-0645">Protease</keyword>
<dbReference type="PANTHER" id="PTHR47053">
    <property type="entry name" value="MUREIN DD-ENDOPEPTIDASE MEPH-RELATED"/>
    <property type="match status" value="1"/>
</dbReference>
<dbReference type="PROSITE" id="PS51935">
    <property type="entry name" value="NLPC_P60"/>
    <property type="match status" value="1"/>
</dbReference>
<keyword evidence="4" id="KW-0788">Thiol protease</keyword>
<reference evidence="7" key="1">
    <citation type="submission" date="2022-06" db="EMBL/GenBank/DDBJ databases">
        <title>Aquibacillus sp. a new bacterium isolated from soil saline samples.</title>
        <authorList>
            <person name="Galisteo C."/>
            <person name="De La Haba R."/>
            <person name="Sanchez-Porro C."/>
            <person name="Ventosa A."/>
        </authorList>
    </citation>
    <scope>NUCLEOTIDE SEQUENCE</scope>
    <source>
        <strain evidence="7">JCM 12387</strain>
    </source>
</reference>
<evidence type="ECO:0000256" key="3">
    <source>
        <dbReference type="ARBA" id="ARBA00022801"/>
    </source>
</evidence>
<evidence type="ECO:0000313" key="8">
    <source>
        <dbReference type="Proteomes" id="UP001145072"/>
    </source>
</evidence>
<dbReference type="InterPro" id="IPR038765">
    <property type="entry name" value="Papain-like_cys_pep_sf"/>
</dbReference>
<dbReference type="Pfam" id="PF00877">
    <property type="entry name" value="NLPC_P60"/>
    <property type="match status" value="1"/>
</dbReference>
<dbReference type="Pfam" id="PF01471">
    <property type="entry name" value="PG_binding_1"/>
    <property type="match status" value="2"/>
</dbReference>
<dbReference type="Proteomes" id="UP001145072">
    <property type="component" value="Unassembled WGS sequence"/>
</dbReference>
<accession>A0A9X3WJX9</accession>
<organism evidence="7 8">
    <name type="scientific">Aquibacillus koreensis</name>
    <dbReference type="NCBI Taxonomy" id="279446"/>
    <lineage>
        <taxon>Bacteria</taxon>
        <taxon>Bacillati</taxon>
        <taxon>Bacillota</taxon>
        <taxon>Bacilli</taxon>
        <taxon>Bacillales</taxon>
        <taxon>Bacillaceae</taxon>
        <taxon>Aquibacillus</taxon>
    </lineage>
</organism>
<dbReference type="RefSeq" id="WP_259870964.1">
    <property type="nucleotide sequence ID" value="NZ_JAMQJZ010000001.1"/>
</dbReference>
<dbReference type="PANTHER" id="PTHR47053:SF1">
    <property type="entry name" value="MUREIN DD-ENDOPEPTIDASE MEPH-RELATED"/>
    <property type="match status" value="1"/>
</dbReference>
<keyword evidence="3" id="KW-0378">Hydrolase</keyword>
<evidence type="ECO:0000256" key="4">
    <source>
        <dbReference type="ARBA" id="ARBA00022807"/>
    </source>
</evidence>
<feature type="compositionally biased region" description="Polar residues" evidence="5">
    <location>
        <begin position="194"/>
        <end position="204"/>
    </location>
</feature>
<sequence length="355" mass="40301">MLTNGNVQQVVKHSMAYGFVLSQPFSFYVDAYPMLQNEVLEESSMLEYGQHNDAVRVLQHKLNTLSYYDKSIDGEFGVLTEYALKQFQKVHQLSVNGKADEQTITKIMVVERAKYLEPLRNIETTYHPGDTGEDIEVIQNALHYFGYYKEDIDGIYGPMTDQALKAFQQDHGLAVEKEVNEKTIDAIYKAETTTNKSNTQQQAPKENVEQQEKTEDTAKNETKKVEKVKSQQNYSTSNLISTAKQFIGTPYLWGGESPGGFDCSGFIQYVFNQVDIKLPRTVTDIWNMTKPVENLSVGDFVFYSTYKAGPSHMGIYVGNGQFIHAGESRGVEVSDMNNSYWKQRYLGAKRVVVEK</sequence>
<dbReference type="InterPro" id="IPR000064">
    <property type="entry name" value="NLP_P60_dom"/>
</dbReference>
<proteinExistence type="inferred from homology"/>
<evidence type="ECO:0000256" key="2">
    <source>
        <dbReference type="ARBA" id="ARBA00022670"/>
    </source>
</evidence>
<dbReference type="GO" id="GO:0006508">
    <property type="term" value="P:proteolysis"/>
    <property type="evidence" value="ECO:0007669"/>
    <property type="project" value="UniProtKB-KW"/>
</dbReference>
<name>A0A9X3WJX9_9BACI</name>
<feature type="region of interest" description="Disordered" evidence="5">
    <location>
        <begin position="194"/>
        <end position="229"/>
    </location>
</feature>
<comment type="caution">
    <text evidence="7">The sequence shown here is derived from an EMBL/GenBank/DDBJ whole genome shotgun (WGS) entry which is preliminary data.</text>
</comment>
<evidence type="ECO:0000259" key="6">
    <source>
        <dbReference type="PROSITE" id="PS51935"/>
    </source>
</evidence>